<dbReference type="PANTHER" id="PTHR43737:SF1">
    <property type="entry name" value="DUF1501 DOMAIN-CONTAINING PROTEIN"/>
    <property type="match status" value="1"/>
</dbReference>
<evidence type="ECO:0000313" key="1">
    <source>
        <dbReference type="EMBL" id="QDU25570.1"/>
    </source>
</evidence>
<protein>
    <recommendedName>
        <fullName evidence="3">Sulfatase</fullName>
    </recommendedName>
</protein>
<reference evidence="1 2" key="1">
    <citation type="submission" date="2019-02" db="EMBL/GenBank/DDBJ databases">
        <title>Deep-cultivation of Planctomycetes and their phenomic and genomic characterization uncovers novel biology.</title>
        <authorList>
            <person name="Wiegand S."/>
            <person name="Jogler M."/>
            <person name="Boedeker C."/>
            <person name="Pinto D."/>
            <person name="Vollmers J."/>
            <person name="Rivas-Marin E."/>
            <person name="Kohn T."/>
            <person name="Peeters S.H."/>
            <person name="Heuer A."/>
            <person name="Rast P."/>
            <person name="Oberbeckmann S."/>
            <person name="Bunk B."/>
            <person name="Jeske O."/>
            <person name="Meyerdierks A."/>
            <person name="Storesund J.E."/>
            <person name="Kallscheuer N."/>
            <person name="Luecker S."/>
            <person name="Lage O.M."/>
            <person name="Pohl T."/>
            <person name="Merkel B.J."/>
            <person name="Hornburger P."/>
            <person name="Mueller R.-W."/>
            <person name="Bruemmer F."/>
            <person name="Labrenz M."/>
            <person name="Spormann A.M."/>
            <person name="Op den Camp H."/>
            <person name="Overmann J."/>
            <person name="Amann R."/>
            <person name="Jetten M.S.M."/>
            <person name="Mascher T."/>
            <person name="Medema M.H."/>
            <person name="Devos D.P."/>
            <person name="Kaster A.-K."/>
            <person name="Ovreas L."/>
            <person name="Rohde M."/>
            <person name="Galperin M.Y."/>
            <person name="Jogler C."/>
        </authorList>
    </citation>
    <scope>NUCLEOTIDE SEQUENCE [LARGE SCALE GENOMIC DNA]</scope>
    <source>
        <strain evidence="1 2">ETA_A8</strain>
    </source>
</reference>
<dbReference type="PANTHER" id="PTHR43737">
    <property type="entry name" value="BLL7424 PROTEIN"/>
    <property type="match status" value="1"/>
</dbReference>
<accession>A0A517Y5T4</accession>
<dbReference type="SUPFAM" id="SSF53649">
    <property type="entry name" value="Alkaline phosphatase-like"/>
    <property type="match status" value="1"/>
</dbReference>
<evidence type="ECO:0000313" key="2">
    <source>
        <dbReference type="Proteomes" id="UP000315017"/>
    </source>
</evidence>
<proteinExistence type="predicted"/>
<dbReference type="EMBL" id="CP036274">
    <property type="protein sequence ID" value="QDU25570.1"/>
    <property type="molecule type" value="Genomic_DNA"/>
</dbReference>
<sequence length="483" mass="52359">MNPTTLVDSFSRRTFLGRGACGIGYAALASLLNPMGGAQRGSYAADGSADPRQSLGMLKRLHHAPRAKRVIFLTMAGGPSHLETFDYKPKLAEMHGQPMPESFTKGQPIAQLQGKELKCFGPQHAFKKFGESGQFISEIFPNIGTLADDICIVNSLRTQAINHDPAHTFFNTGSTISGRPAMGSWLTYGLGAVTQNLPGFVVLTSTGKFGQAQPIASRQWHSGFLPSRFQGVELRGKGDPVLYVNRPAGVSASQQQDVVEAAAKLNQLHGQAVDDPEIATRIAQYELAFKMQSSVPELMDVADEPQAVLDAYGTKGGDGTFAANCLLARRLAERGVRFIQLYHRDWDHHGGVKDQIAGTAKEVDGPCAALINDLKARDMLKDTLIVWTGEFGRTPMAQGNGRDHHIKGFSMWLCGGGIKGGITYGKTDELGYNAVEDIVEVHDLHATLLHLLGVDHERLTFFSQGRDFRLTDVSGHVVKPILA</sequence>
<name>A0A517Y5T4_9BACT</name>
<dbReference type="PROSITE" id="PS51318">
    <property type="entry name" value="TAT"/>
    <property type="match status" value="1"/>
</dbReference>
<gene>
    <name evidence="1" type="ORF">ETAA8_06390</name>
</gene>
<dbReference type="OrthoDB" id="127333at2"/>
<dbReference type="Gene3D" id="3.40.720.10">
    <property type="entry name" value="Alkaline Phosphatase, subunit A"/>
    <property type="match status" value="1"/>
</dbReference>
<keyword evidence="2" id="KW-1185">Reference proteome</keyword>
<dbReference type="AlphaFoldDB" id="A0A517Y5T4"/>
<dbReference type="RefSeq" id="WP_145084723.1">
    <property type="nucleotide sequence ID" value="NZ_CP036274.1"/>
</dbReference>
<dbReference type="Proteomes" id="UP000315017">
    <property type="component" value="Chromosome"/>
</dbReference>
<dbReference type="InterPro" id="IPR010869">
    <property type="entry name" value="DUF1501"/>
</dbReference>
<dbReference type="InterPro" id="IPR006311">
    <property type="entry name" value="TAT_signal"/>
</dbReference>
<dbReference type="KEGG" id="aagg:ETAA8_06390"/>
<dbReference type="Pfam" id="PF07394">
    <property type="entry name" value="DUF1501"/>
    <property type="match status" value="1"/>
</dbReference>
<evidence type="ECO:0008006" key="3">
    <source>
        <dbReference type="Google" id="ProtNLM"/>
    </source>
</evidence>
<dbReference type="InterPro" id="IPR017850">
    <property type="entry name" value="Alkaline_phosphatase_core_sf"/>
</dbReference>
<organism evidence="1 2">
    <name type="scientific">Anatilimnocola aggregata</name>
    <dbReference type="NCBI Taxonomy" id="2528021"/>
    <lineage>
        <taxon>Bacteria</taxon>
        <taxon>Pseudomonadati</taxon>
        <taxon>Planctomycetota</taxon>
        <taxon>Planctomycetia</taxon>
        <taxon>Pirellulales</taxon>
        <taxon>Pirellulaceae</taxon>
        <taxon>Anatilimnocola</taxon>
    </lineage>
</organism>